<evidence type="ECO:0000256" key="6">
    <source>
        <dbReference type="ARBA" id="ARBA00023004"/>
    </source>
</evidence>
<dbReference type="CDD" id="cd20659">
    <property type="entry name" value="CYP4B_4F-like"/>
    <property type="match status" value="1"/>
</dbReference>
<dbReference type="PRINTS" id="PR00385">
    <property type="entry name" value="P450"/>
</dbReference>
<dbReference type="InterPro" id="IPR001128">
    <property type="entry name" value="Cyt_P450"/>
</dbReference>
<feature type="binding site" description="axial binding residue" evidence="8">
    <location>
        <position position="445"/>
    </location>
    <ligand>
        <name>heme</name>
        <dbReference type="ChEBI" id="CHEBI:30413"/>
    </ligand>
    <ligandPart>
        <name>Fe</name>
        <dbReference type="ChEBI" id="CHEBI:18248"/>
    </ligandPart>
</feature>
<dbReference type="InterPro" id="IPR017972">
    <property type="entry name" value="Cyt_P450_CS"/>
</dbReference>
<keyword evidence="11" id="KW-1185">Reference proteome</keyword>
<dbReference type="GO" id="GO:0004497">
    <property type="term" value="F:monooxygenase activity"/>
    <property type="evidence" value="ECO:0007669"/>
    <property type="project" value="UniProtKB-KW"/>
</dbReference>
<accession>A0A8S3YK98</accession>
<keyword evidence="5 9" id="KW-0560">Oxidoreductase</keyword>
<protein>
    <recommendedName>
        <fullName evidence="12">Cytochrome P450</fullName>
    </recommendedName>
</protein>
<comment type="similarity">
    <text evidence="2 9">Belongs to the cytochrome P450 family.</text>
</comment>
<keyword evidence="7 9" id="KW-0503">Monooxygenase</keyword>
<dbReference type="EMBL" id="CAJHNH020000198">
    <property type="protein sequence ID" value="CAG5116005.1"/>
    <property type="molecule type" value="Genomic_DNA"/>
</dbReference>
<evidence type="ECO:0000256" key="4">
    <source>
        <dbReference type="ARBA" id="ARBA00022723"/>
    </source>
</evidence>
<comment type="caution">
    <text evidence="10">The sequence shown here is derived from an EMBL/GenBank/DDBJ whole genome shotgun (WGS) entry which is preliminary data.</text>
</comment>
<sequence length="498" mass="57064">MLATYLIVTVATVVIVRWLKKYLAYRALFNNLPGETDFSYLTGTMHKIPGTNEDGLAYERENARKYKYFHRVWAGPLLPALLLYHPDTIKAVIKSQAPKPRGKLLATAYDMGVRWLGEGLIIANGDRWARSRRLLTPAFHFDILKSYLDIYNKCADILINKISTSSSGGKSMEMYSLINMHALDIILRCAFSYNSDCQTLESGNEYVKVISELQRLWSKRALQPHLFVELIYSVSTDGKRFYKLCDIAHQVSEDVIEKRRGELERDPSLASQKKVKDFLDLLLSARDDDGQGLSPVELRNEVDTFMFAGHDTTASAMTWTLYALAGHPECQERVYEEINQLLGDRQDLEWGDLANLEYTTMCLKEAIRLHGPVPLIERLTSEDLSINGTIIPAGTRVAFYLYVLHNNPHIWDEPHEFRPDRFHPDKQRHMDPFQYIPFSAGARNCIGQNFAMNEMKTTIVKVIRKFQLSLDPQNQARRNNVVTMKPENGVYLYATPRS</sequence>
<gene>
    <name evidence="10" type="ORF">CUNI_LOCUS1563</name>
</gene>
<keyword evidence="3 8" id="KW-0349">Heme</keyword>
<evidence type="ECO:0000313" key="10">
    <source>
        <dbReference type="EMBL" id="CAG5116005.1"/>
    </source>
</evidence>
<evidence type="ECO:0000256" key="7">
    <source>
        <dbReference type="ARBA" id="ARBA00023033"/>
    </source>
</evidence>
<dbReference type="InterPro" id="IPR050196">
    <property type="entry name" value="Cytochrome_P450_Monoox"/>
</dbReference>
<dbReference type="PANTHER" id="PTHR24291">
    <property type="entry name" value="CYTOCHROME P450 FAMILY 4"/>
    <property type="match status" value="1"/>
</dbReference>
<evidence type="ECO:0008006" key="12">
    <source>
        <dbReference type="Google" id="ProtNLM"/>
    </source>
</evidence>
<keyword evidence="6 8" id="KW-0408">Iron</keyword>
<dbReference type="FunFam" id="1.10.630.10:FF:000182">
    <property type="entry name" value="Cytochrome P450 3A4"/>
    <property type="match status" value="1"/>
</dbReference>
<dbReference type="AlphaFoldDB" id="A0A8S3YK98"/>
<dbReference type="InterPro" id="IPR036396">
    <property type="entry name" value="Cyt_P450_sf"/>
</dbReference>
<dbReference type="SUPFAM" id="SSF48264">
    <property type="entry name" value="Cytochrome P450"/>
    <property type="match status" value="1"/>
</dbReference>
<evidence type="ECO:0000256" key="3">
    <source>
        <dbReference type="ARBA" id="ARBA00022617"/>
    </source>
</evidence>
<evidence type="ECO:0000313" key="11">
    <source>
        <dbReference type="Proteomes" id="UP000678393"/>
    </source>
</evidence>
<dbReference type="PRINTS" id="PR00463">
    <property type="entry name" value="EP450I"/>
</dbReference>
<dbReference type="GO" id="GO:0020037">
    <property type="term" value="F:heme binding"/>
    <property type="evidence" value="ECO:0007669"/>
    <property type="project" value="InterPro"/>
</dbReference>
<organism evidence="10 11">
    <name type="scientific">Candidula unifasciata</name>
    <dbReference type="NCBI Taxonomy" id="100452"/>
    <lineage>
        <taxon>Eukaryota</taxon>
        <taxon>Metazoa</taxon>
        <taxon>Spiralia</taxon>
        <taxon>Lophotrochozoa</taxon>
        <taxon>Mollusca</taxon>
        <taxon>Gastropoda</taxon>
        <taxon>Heterobranchia</taxon>
        <taxon>Euthyneura</taxon>
        <taxon>Panpulmonata</taxon>
        <taxon>Eupulmonata</taxon>
        <taxon>Stylommatophora</taxon>
        <taxon>Helicina</taxon>
        <taxon>Helicoidea</taxon>
        <taxon>Geomitridae</taxon>
        <taxon>Candidula</taxon>
    </lineage>
</organism>
<dbReference type="InterPro" id="IPR002401">
    <property type="entry name" value="Cyt_P450_E_grp-I"/>
</dbReference>
<dbReference type="GO" id="GO:0016705">
    <property type="term" value="F:oxidoreductase activity, acting on paired donors, with incorporation or reduction of molecular oxygen"/>
    <property type="evidence" value="ECO:0007669"/>
    <property type="project" value="InterPro"/>
</dbReference>
<dbReference type="OrthoDB" id="1470350at2759"/>
<dbReference type="GO" id="GO:0005506">
    <property type="term" value="F:iron ion binding"/>
    <property type="evidence" value="ECO:0007669"/>
    <property type="project" value="InterPro"/>
</dbReference>
<evidence type="ECO:0000256" key="5">
    <source>
        <dbReference type="ARBA" id="ARBA00023002"/>
    </source>
</evidence>
<proteinExistence type="inferred from homology"/>
<dbReference type="Gene3D" id="1.10.630.10">
    <property type="entry name" value="Cytochrome P450"/>
    <property type="match status" value="1"/>
</dbReference>
<comment type="cofactor">
    <cofactor evidence="1 8">
        <name>heme</name>
        <dbReference type="ChEBI" id="CHEBI:30413"/>
    </cofactor>
</comment>
<dbReference type="PROSITE" id="PS00086">
    <property type="entry name" value="CYTOCHROME_P450"/>
    <property type="match status" value="1"/>
</dbReference>
<keyword evidence="4 8" id="KW-0479">Metal-binding</keyword>
<dbReference type="Pfam" id="PF00067">
    <property type="entry name" value="p450"/>
    <property type="match status" value="1"/>
</dbReference>
<dbReference type="Proteomes" id="UP000678393">
    <property type="component" value="Unassembled WGS sequence"/>
</dbReference>
<evidence type="ECO:0000256" key="2">
    <source>
        <dbReference type="ARBA" id="ARBA00010617"/>
    </source>
</evidence>
<name>A0A8S3YK98_9EUPU</name>
<evidence type="ECO:0000256" key="9">
    <source>
        <dbReference type="RuleBase" id="RU000461"/>
    </source>
</evidence>
<dbReference type="PANTHER" id="PTHR24291:SF201">
    <property type="entry name" value="CYTOCHROME P450, FAMILY 4, SUBFAMILY B, POLYPEPTIDE 7"/>
    <property type="match status" value="1"/>
</dbReference>
<evidence type="ECO:0000256" key="8">
    <source>
        <dbReference type="PIRSR" id="PIRSR602401-1"/>
    </source>
</evidence>
<evidence type="ECO:0000256" key="1">
    <source>
        <dbReference type="ARBA" id="ARBA00001971"/>
    </source>
</evidence>
<reference evidence="10" key="1">
    <citation type="submission" date="2021-04" db="EMBL/GenBank/DDBJ databases">
        <authorList>
            <consortium name="Molecular Ecology Group"/>
        </authorList>
    </citation>
    <scope>NUCLEOTIDE SEQUENCE</scope>
</reference>